<accession>A0A2X0U2C3</accession>
<sequence length="80" mass="9117">MRLTVRHMQQLPQLMLQMLMTSMPPTFKLERRMHDREMMARAFTEFVDDAVACGDVGLVPLLNGVAAPGTMGPWVCHSWE</sequence>
<protein>
    <submittedName>
        <fullName evidence="1">Uncharacterized protein</fullName>
    </submittedName>
</protein>
<dbReference type="AlphaFoldDB" id="A0A2X0U2C3"/>
<keyword evidence="2" id="KW-1185">Reference proteome</keyword>
<evidence type="ECO:0000313" key="2">
    <source>
        <dbReference type="Proteomes" id="UP000250192"/>
    </source>
</evidence>
<dbReference type="Proteomes" id="UP000250192">
    <property type="component" value="Unassembled WGS sequence"/>
</dbReference>
<proteinExistence type="predicted"/>
<evidence type="ECO:0000313" key="1">
    <source>
        <dbReference type="EMBL" id="SPT55306.1"/>
    </source>
</evidence>
<name>A0A2X0U2C3_9ACTO</name>
<reference evidence="1 2" key="1">
    <citation type="submission" date="2018-06" db="EMBL/GenBank/DDBJ databases">
        <authorList>
            <consortium name="Pathogen Informatics"/>
            <person name="Doyle S."/>
        </authorList>
    </citation>
    <scope>NUCLEOTIDE SEQUENCE [LARGE SCALE GENOMIC DNA]</scope>
    <source>
        <strain evidence="1 2">NCTC9935</strain>
    </source>
</reference>
<gene>
    <name evidence="1" type="ORF">NCTC9935_00804</name>
</gene>
<organism evidence="1 2">
    <name type="scientific">Schaalia odontolytica</name>
    <dbReference type="NCBI Taxonomy" id="1660"/>
    <lineage>
        <taxon>Bacteria</taxon>
        <taxon>Bacillati</taxon>
        <taxon>Actinomycetota</taxon>
        <taxon>Actinomycetes</taxon>
        <taxon>Actinomycetales</taxon>
        <taxon>Actinomycetaceae</taxon>
        <taxon>Schaalia</taxon>
    </lineage>
</organism>
<dbReference type="EMBL" id="UAPR01000002">
    <property type="protein sequence ID" value="SPT55306.1"/>
    <property type="molecule type" value="Genomic_DNA"/>
</dbReference>